<dbReference type="AlphaFoldDB" id="A0AAD3HD83"/>
<name>A0AAD3HD83_9STRA</name>
<feature type="compositionally biased region" description="Basic and acidic residues" evidence="1">
    <location>
        <begin position="8"/>
        <end position="17"/>
    </location>
</feature>
<feature type="region of interest" description="Disordered" evidence="1">
    <location>
        <begin position="1"/>
        <end position="68"/>
    </location>
</feature>
<feature type="region of interest" description="Disordered" evidence="1">
    <location>
        <begin position="88"/>
        <end position="107"/>
    </location>
</feature>
<dbReference type="Proteomes" id="UP001054902">
    <property type="component" value="Unassembled WGS sequence"/>
</dbReference>
<evidence type="ECO:0000313" key="2">
    <source>
        <dbReference type="EMBL" id="GFH59300.1"/>
    </source>
</evidence>
<reference evidence="2 3" key="1">
    <citation type="journal article" date="2021" name="Sci. Rep.">
        <title>The genome of the diatom Chaetoceros tenuissimus carries an ancient integrated fragment of an extant virus.</title>
        <authorList>
            <person name="Hongo Y."/>
            <person name="Kimura K."/>
            <person name="Takaki Y."/>
            <person name="Yoshida Y."/>
            <person name="Baba S."/>
            <person name="Kobayashi G."/>
            <person name="Nagasaki K."/>
            <person name="Hano T."/>
            <person name="Tomaru Y."/>
        </authorList>
    </citation>
    <scope>NUCLEOTIDE SEQUENCE [LARGE SCALE GENOMIC DNA]</scope>
    <source>
        <strain evidence="2 3">NIES-3715</strain>
    </source>
</reference>
<protein>
    <submittedName>
        <fullName evidence="2">Uncharacterized protein</fullName>
    </submittedName>
</protein>
<comment type="caution">
    <text evidence="2">The sequence shown here is derived from an EMBL/GenBank/DDBJ whole genome shotgun (WGS) entry which is preliminary data.</text>
</comment>
<keyword evidence="3" id="KW-1185">Reference proteome</keyword>
<dbReference type="EMBL" id="BLLK01000062">
    <property type="protein sequence ID" value="GFH59300.1"/>
    <property type="molecule type" value="Genomic_DNA"/>
</dbReference>
<sequence length="107" mass="11604">MGSCISVQDDKSIDNKSDAVVQPEAPVVRSRPSFGRQGSSLANLSDSRHVMMRRSSAKGAALQKDGSFYRPRQNHVLAALQQVEAEKQKADSLETSGKTHVSEVSAY</sequence>
<feature type="compositionally biased region" description="Polar residues" evidence="1">
    <location>
        <begin position="36"/>
        <end position="45"/>
    </location>
</feature>
<organism evidence="2 3">
    <name type="scientific">Chaetoceros tenuissimus</name>
    <dbReference type="NCBI Taxonomy" id="426638"/>
    <lineage>
        <taxon>Eukaryota</taxon>
        <taxon>Sar</taxon>
        <taxon>Stramenopiles</taxon>
        <taxon>Ochrophyta</taxon>
        <taxon>Bacillariophyta</taxon>
        <taxon>Coscinodiscophyceae</taxon>
        <taxon>Chaetocerotophycidae</taxon>
        <taxon>Chaetocerotales</taxon>
        <taxon>Chaetocerotaceae</taxon>
        <taxon>Chaetoceros</taxon>
    </lineage>
</organism>
<gene>
    <name evidence="2" type="ORF">CTEN210_15776</name>
</gene>
<proteinExistence type="predicted"/>
<evidence type="ECO:0000313" key="3">
    <source>
        <dbReference type="Proteomes" id="UP001054902"/>
    </source>
</evidence>
<accession>A0AAD3HD83</accession>
<evidence type="ECO:0000256" key="1">
    <source>
        <dbReference type="SAM" id="MobiDB-lite"/>
    </source>
</evidence>